<gene>
    <name evidence="2" type="ORF">MNBD_GAMMA12-609</name>
</gene>
<feature type="domain" description="Tse2 ADP-ribosyltransferase toxin" evidence="1">
    <location>
        <begin position="69"/>
        <end position="122"/>
    </location>
</feature>
<evidence type="ECO:0000259" key="1">
    <source>
        <dbReference type="Pfam" id="PF18648"/>
    </source>
</evidence>
<dbReference type="Pfam" id="PF18648">
    <property type="entry name" value="ADPRTs_Tse2"/>
    <property type="match status" value="1"/>
</dbReference>
<sequence>MIAKENLYIMDVGKFTKDLYRMGNAKWPNFSEGRARVDVVIKKQNDIEMVIANGNGFSAFDHLTKIMAKPGKKIWKIKKGVQLPSGLKLVKDTRVGHEGHYMIAPLKNMPLKKYLGLLEELGLDRAKVTLVTQLELRNVG</sequence>
<evidence type="ECO:0000313" key="2">
    <source>
        <dbReference type="EMBL" id="VAW77222.1"/>
    </source>
</evidence>
<organism evidence="2">
    <name type="scientific">hydrothermal vent metagenome</name>
    <dbReference type="NCBI Taxonomy" id="652676"/>
    <lineage>
        <taxon>unclassified sequences</taxon>
        <taxon>metagenomes</taxon>
        <taxon>ecological metagenomes</taxon>
    </lineage>
</organism>
<dbReference type="AlphaFoldDB" id="A0A3B0YPN6"/>
<accession>A0A3B0YPN6</accession>
<name>A0A3B0YPN6_9ZZZZ</name>
<reference evidence="2" key="1">
    <citation type="submission" date="2018-06" db="EMBL/GenBank/DDBJ databases">
        <authorList>
            <person name="Zhirakovskaya E."/>
        </authorList>
    </citation>
    <scope>NUCLEOTIDE SEQUENCE</scope>
</reference>
<proteinExistence type="predicted"/>
<protein>
    <recommendedName>
        <fullName evidence="1">Tse2 ADP-ribosyltransferase toxin domain-containing protein</fullName>
    </recommendedName>
</protein>
<dbReference type="InterPro" id="IPR041018">
    <property type="entry name" value="ADPRTs_Tse2"/>
</dbReference>
<dbReference type="EMBL" id="UOFL01000124">
    <property type="protein sequence ID" value="VAW77222.1"/>
    <property type="molecule type" value="Genomic_DNA"/>
</dbReference>